<dbReference type="GO" id="GO:0006974">
    <property type="term" value="P:DNA damage response"/>
    <property type="evidence" value="ECO:0007669"/>
    <property type="project" value="TreeGrafter"/>
</dbReference>
<accession>A0A085GJC7</accession>
<evidence type="ECO:0000313" key="2">
    <source>
        <dbReference type="Proteomes" id="UP000028640"/>
    </source>
</evidence>
<evidence type="ECO:0000313" key="1">
    <source>
        <dbReference type="EMBL" id="KFC83822.1"/>
    </source>
</evidence>
<comment type="caution">
    <text evidence="1">The sequence shown here is derived from an EMBL/GenBank/DDBJ whole genome shotgun (WGS) entry which is preliminary data.</text>
</comment>
<dbReference type="RefSeq" id="WP_034789104.1">
    <property type="nucleotide sequence ID" value="NZ_JMPJ01000033.1"/>
</dbReference>
<dbReference type="OrthoDB" id="6835762at2"/>
<keyword evidence="2" id="KW-1185">Reference proteome</keyword>
<dbReference type="Proteomes" id="UP000028640">
    <property type="component" value="Unassembled WGS sequence"/>
</dbReference>
<dbReference type="EMBL" id="JMPJ01000033">
    <property type="protein sequence ID" value="KFC83822.1"/>
    <property type="molecule type" value="Genomic_DNA"/>
</dbReference>
<gene>
    <name evidence="1" type="ORF">GEAM_1005</name>
</gene>
<dbReference type="STRING" id="910964.GEAM_1005"/>
<dbReference type="GeneID" id="78379347"/>
<dbReference type="InterPro" id="IPR007488">
    <property type="entry name" value="DUF535"/>
</dbReference>
<dbReference type="PANTHER" id="PTHR38785:SF1">
    <property type="entry name" value="HOMOLOG OF VIRK"/>
    <property type="match status" value="1"/>
</dbReference>
<protein>
    <submittedName>
        <fullName evidence="1">VirK family virulence factor</fullName>
    </submittedName>
</protein>
<reference evidence="1 2" key="1">
    <citation type="submission" date="2014-05" db="EMBL/GenBank/DDBJ databases">
        <title>ATOL: Assembling a taxonomically balanced genome-scale reconstruction of the evolutionary history of the Enterobacteriaceae.</title>
        <authorList>
            <person name="Plunkett G.III."/>
            <person name="Neeno-Eckwall E.C."/>
            <person name="Glasner J.D."/>
            <person name="Perna N.T."/>
        </authorList>
    </citation>
    <scope>NUCLEOTIDE SEQUENCE [LARGE SCALE GENOMIC DNA]</scope>
    <source>
        <strain evidence="1 2">ATCC 33852</strain>
    </source>
</reference>
<dbReference type="eggNOG" id="COG2990">
    <property type="taxonomic scope" value="Bacteria"/>
</dbReference>
<name>A0A085GJC7_EWIA3</name>
<sequence length="326" mass="37274">MSAISYPIEDKKIHSGMQMLSALVSRRMVPGPAWNRTSYRFKFLLRTLMAPKSTLSLLDYLASHPLRDEMLRAAPSLPCKLHRVYQSVKVNREIALKNIIAHYDHFAAQVPPALAHAHFSDQPLHIATLEGKEDQRYFIQFNAAGRLDKEGEATLMFTLENGEPLATVTFALINYRGQPTLFIGAIQGPRAHVEHSQIQAATKACHGLFPKKLVMEATLLLAELTQMTQIVAVANKTHIYENARYKKRKGMMFADYDSFWETLQGELEEDDYYHLPRQIPHRSLEEIASKRRSEYRRRYQLLDSLEAQIRQTFSQGFAASRKNDAA</sequence>
<dbReference type="AlphaFoldDB" id="A0A085GJC7"/>
<proteinExistence type="predicted"/>
<dbReference type="Pfam" id="PF04393">
    <property type="entry name" value="DUF535"/>
    <property type="match status" value="1"/>
</dbReference>
<organism evidence="1 2">
    <name type="scientific">Ewingella americana (strain ATCC 33852 / DSM 4580 / CCUG 14506 / JCM 5911 / LMG 7869 / NCTC 12157 / CDC 1468-78)</name>
    <dbReference type="NCBI Taxonomy" id="910964"/>
    <lineage>
        <taxon>Bacteria</taxon>
        <taxon>Pseudomonadati</taxon>
        <taxon>Pseudomonadota</taxon>
        <taxon>Gammaproteobacteria</taxon>
        <taxon>Enterobacterales</taxon>
        <taxon>Yersiniaceae</taxon>
        <taxon>Ewingella</taxon>
    </lineage>
</organism>
<dbReference type="PANTHER" id="PTHR38785">
    <property type="entry name" value="HOMOLOG OF VIRK"/>
    <property type="match status" value="1"/>
</dbReference>